<accession>L0K8M6</accession>
<evidence type="ECO:0000256" key="3">
    <source>
        <dbReference type="ARBA" id="ARBA00061607"/>
    </source>
</evidence>
<dbReference type="AlphaFoldDB" id="L0K8M6"/>
<dbReference type="GO" id="GO:0005524">
    <property type="term" value="F:ATP binding"/>
    <property type="evidence" value="ECO:0007669"/>
    <property type="project" value="UniProtKB-KW"/>
</dbReference>
<dbReference type="FunFam" id="3.40.50.300:FF:000640">
    <property type="entry name" value="MoxR family ATPase"/>
    <property type="match status" value="1"/>
</dbReference>
<dbReference type="STRING" id="748449.Halha_0929"/>
<dbReference type="Proteomes" id="UP000010880">
    <property type="component" value="Chromosome"/>
</dbReference>
<keyword evidence="2" id="KW-0067">ATP-binding</keyword>
<name>L0K8M6_HALHC</name>
<dbReference type="PATRIC" id="fig|748449.3.peg.884"/>
<evidence type="ECO:0000259" key="4">
    <source>
        <dbReference type="Pfam" id="PF07726"/>
    </source>
</evidence>
<dbReference type="SUPFAM" id="SSF52540">
    <property type="entry name" value="P-loop containing nucleoside triphosphate hydrolases"/>
    <property type="match status" value="1"/>
</dbReference>
<keyword evidence="7" id="KW-1185">Reference proteome</keyword>
<dbReference type="InterPro" id="IPR027417">
    <property type="entry name" value="P-loop_NTPase"/>
</dbReference>
<dbReference type="Gene3D" id="3.40.50.300">
    <property type="entry name" value="P-loop containing nucleotide triphosphate hydrolases"/>
    <property type="match status" value="1"/>
</dbReference>
<dbReference type="GO" id="GO:0016887">
    <property type="term" value="F:ATP hydrolysis activity"/>
    <property type="evidence" value="ECO:0007669"/>
    <property type="project" value="InterPro"/>
</dbReference>
<dbReference type="RefSeq" id="WP_015326615.1">
    <property type="nucleotide sequence ID" value="NC_019978.1"/>
</dbReference>
<dbReference type="InterPro" id="IPR011703">
    <property type="entry name" value="ATPase_AAA-3"/>
</dbReference>
<dbReference type="HOGENOM" id="CLU_034716_2_2_9"/>
<dbReference type="PANTHER" id="PTHR42759:SF5">
    <property type="entry name" value="METHANOL DEHYDROGENASE REGULATOR"/>
    <property type="match status" value="1"/>
</dbReference>
<dbReference type="EMBL" id="CP003359">
    <property type="protein sequence ID" value="AGB40890.1"/>
    <property type="molecule type" value="Genomic_DNA"/>
</dbReference>
<feature type="domain" description="ATPase AAA-3" evidence="4">
    <location>
        <begin position="39"/>
        <end position="169"/>
    </location>
</feature>
<keyword evidence="1" id="KW-0547">Nucleotide-binding</keyword>
<dbReference type="CDD" id="cd00009">
    <property type="entry name" value="AAA"/>
    <property type="match status" value="1"/>
</dbReference>
<evidence type="ECO:0000313" key="7">
    <source>
        <dbReference type="Proteomes" id="UP000010880"/>
    </source>
</evidence>
<evidence type="ECO:0000313" key="6">
    <source>
        <dbReference type="EMBL" id="AGB40890.1"/>
    </source>
</evidence>
<evidence type="ECO:0000256" key="1">
    <source>
        <dbReference type="ARBA" id="ARBA00022741"/>
    </source>
</evidence>
<gene>
    <name evidence="6" type="ordered locus">Halha_0929</name>
</gene>
<reference evidence="7" key="1">
    <citation type="submission" date="2012-02" db="EMBL/GenBank/DDBJ databases">
        <title>The complete genome of Halobacteroides halobius DSM 5150.</title>
        <authorList>
            <person name="Lucas S."/>
            <person name="Copeland A."/>
            <person name="Lapidus A."/>
            <person name="Glavina del Rio T."/>
            <person name="Dalin E."/>
            <person name="Tice H."/>
            <person name="Bruce D."/>
            <person name="Goodwin L."/>
            <person name="Pitluck S."/>
            <person name="Peters L."/>
            <person name="Mikhailova N."/>
            <person name="Gu W."/>
            <person name="Kyrpides N."/>
            <person name="Mavromatis K."/>
            <person name="Ivanova N."/>
            <person name="Brettin T."/>
            <person name="Detter J.C."/>
            <person name="Han C."/>
            <person name="Larimer F."/>
            <person name="Land M."/>
            <person name="Hauser L."/>
            <person name="Markowitz V."/>
            <person name="Cheng J.-F."/>
            <person name="Hugenholtz P."/>
            <person name="Woyke T."/>
            <person name="Wu D."/>
            <person name="Tindall B."/>
            <person name="Pomrenke H."/>
            <person name="Brambilla E."/>
            <person name="Klenk H.-P."/>
            <person name="Eisen J.A."/>
        </authorList>
    </citation>
    <scope>NUCLEOTIDE SEQUENCE [LARGE SCALE GENOMIC DNA]</scope>
    <source>
        <strain evidence="7">ATCC 35273 / DSM 5150 / MD-1</strain>
    </source>
</reference>
<comment type="similarity">
    <text evidence="3">Belongs to the MoxR family.</text>
</comment>
<sequence>MVKRFEQVCEAIIDNIEQVIVGKRNKIEEALICFLAGGHLLLEDVPGVGKTILARALAISSGADFQRIQCTPDLLPKDVTGVTVYHQQSETFDFSPGPIFSQVLLVDEINRTTPKTQSGLLESMAEGQVTISGETKKLPTPFFVIATQNPVDFDGTFPLPKAQLDRFMMQTSIGYPDQNDEVQILKQVKQEHPIDKIESIVTPQQIEELKSQVREVHLDDEVYQYLVEVVTKTRNHPDILLGVSPRGSIDLAHTAQARALLKGRDFVIPEDIKKLAPLVLQHRISIRSESQLRGQEADDLIKGILNKVSVPVGAK</sequence>
<evidence type="ECO:0000256" key="2">
    <source>
        <dbReference type="ARBA" id="ARBA00022840"/>
    </source>
</evidence>
<organism evidence="6 7">
    <name type="scientific">Halobacteroides halobius (strain ATCC 35273 / DSM 5150 / MD-1)</name>
    <dbReference type="NCBI Taxonomy" id="748449"/>
    <lineage>
        <taxon>Bacteria</taxon>
        <taxon>Bacillati</taxon>
        <taxon>Bacillota</taxon>
        <taxon>Clostridia</taxon>
        <taxon>Halanaerobiales</taxon>
        <taxon>Halobacteroidaceae</taxon>
        <taxon>Halobacteroides</taxon>
    </lineage>
</organism>
<dbReference type="Pfam" id="PF07726">
    <property type="entry name" value="AAA_3"/>
    <property type="match status" value="1"/>
</dbReference>
<protein>
    <submittedName>
        <fullName evidence="6">MoxR-like ATPase</fullName>
    </submittedName>
</protein>
<dbReference type="PIRSF" id="PIRSF002849">
    <property type="entry name" value="AAA_ATPase_chaperone_MoxR_prd"/>
    <property type="match status" value="1"/>
</dbReference>
<dbReference type="PANTHER" id="PTHR42759">
    <property type="entry name" value="MOXR FAMILY PROTEIN"/>
    <property type="match status" value="1"/>
</dbReference>
<dbReference type="KEGG" id="hhl:Halha_0929"/>
<dbReference type="InterPro" id="IPR050764">
    <property type="entry name" value="CbbQ/NirQ/NorQ/GpvN"/>
</dbReference>
<dbReference type="Pfam" id="PF17863">
    <property type="entry name" value="AAA_lid_2"/>
    <property type="match status" value="1"/>
</dbReference>
<feature type="domain" description="ChlI/MoxR AAA lid" evidence="5">
    <location>
        <begin position="232"/>
        <end position="301"/>
    </location>
</feature>
<proteinExistence type="inferred from homology"/>
<dbReference type="Gene3D" id="1.10.8.80">
    <property type="entry name" value="Magnesium chelatase subunit I, C-Terminal domain"/>
    <property type="match status" value="1"/>
</dbReference>
<dbReference type="OrthoDB" id="9808397at2"/>
<dbReference type="InterPro" id="IPR041628">
    <property type="entry name" value="ChlI/MoxR_AAA_lid"/>
</dbReference>
<evidence type="ECO:0000259" key="5">
    <source>
        <dbReference type="Pfam" id="PF17863"/>
    </source>
</evidence>
<dbReference type="eggNOG" id="COG0714">
    <property type="taxonomic scope" value="Bacteria"/>
</dbReference>